<evidence type="ECO:0000256" key="2">
    <source>
        <dbReference type="ARBA" id="ARBA00005916"/>
    </source>
</evidence>
<organism evidence="18">
    <name type="scientific">Caldithrix abyssi</name>
    <dbReference type="NCBI Taxonomy" id="187145"/>
    <lineage>
        <taxon>Bacteria</taxon>
        <taxon>Pseudomonadati</taxon>
        <taxon>Calditrichota</taxon>
        <taxon>Calditrichia</taxon>
        <taxon>Calditrichales</taxon>
        <taxon>Calditrichaceae</taxon>
        <taxon>Caldithrix</taxon>
    </lineage>
</organism>
<feature type="site" description="Important for activity" evidence="9 13">
    <location>
        <position position="102"/>
    </location>
</feature>
<dbReference type="SUPFAM" id="SSF69075">
    <property type="entry name" value="Glutamyl tRNA-reductase dimerization domain"/>
    <property type="match status" value="1"/>
</dbReference>
<dbReference type="UniPathway" id="UPA00251">
    <property type="reaction ID" value="UER00316"/>
</dbReference>
<feature type="binding site" evidence="9 12">
    <location>
        <begin position="192"/>
        <end position="197"/>
    </location>
    <ligand>
        <name>NADP(+)</name>
        <dbReference type="ChEBI" id="CHEBI:58349"/>
    </ligand>
</feature>
<evidence type="ECO:0000256" key="4">
    <source>
        <dbReference type="ARBA" id="ARBA00022857"/>
    </source>
</evidence>
<evidence type="ECO:0000259" key="16">
    <source>
        <dbReference type="Pfam" id="PF01488"/>
    </source>
</evidence>
<feature type="domain" description="Quinate/shikimate 5-dehydrogenase/glutamyl-tRNA reductase" evidence="16">
    <location>
        <begin position="174"/>
        <end position="309"/>
    </location>
</feature>
<dbReference type="FunFam" id="3.30.460.30:FF:000001">
    <property type="entry name" value="Glutamyl-tRNA reductase"/>
    <property type="match status" value="1"/>
</dbReference>
<comment type="catalytic activity">
    <reaction evidence="7 9 14">
        <text>(S)-4-amino-5-oxopentanoate + tRNA(Glu) + NADP(+) = L-glutamyl-tRNA(Glu) + NADPH + H(+)</text>
        <dbReference type="Rhea" id="RHEA:12344"/>
        <dbReference type="Rhea" id="RHEA-COMP:9663"/>
        <dbReference type="Rhea" id="RHEA-COMP:9680"/>
        <dbReference type="ChEBI" id="CHEBI:15378"/>
        <dbReference type="ChEBI" id="CHEBI:57501"/>
        <dbReference type="ChEBI" id="CHEBI:57783"/>
        <dbReference type="ChEBI" id="CHEBI:58349"/>
        <dbReference type="ChEBI" id="CHEBI:78442"/>
        <dbReference type="ChEBI" id="CHEBI:78520"/>
        <dbReference type="EC" id="1.2.1.70"/>
    </reaction>
</comment>
<evidence type="ECO:0000256" key="11">
    <source>
        <dbReference type="PIRSR" id="PIRSR000445-2"/>
    </source>
</evidence>
<dbReference type="InterPro" id="IPR036453">
    <property type="entry name" value="GluRdtase_dimer_dom_sf"/>
</dbReference>
<reference evidence="18" key="1">
    <citation type="journal article" date="2020" name="mSystems">
        <title>Genome- and Community-Level Interaction Insights into Carbon Utilization and Element Cycling Functions of Hydrothermarchaeota in Hydrothermal Sediment.</title>
        <authorList>
            <person name="Zhou Z."/>
            <person name="Liu Y."/>
            <person name="Xu W."/>
            <person name="Pan J."/>
            <person name="Luo Z.H."/>
            <person name="Li M."/>
        </authorList>
    </citation>
    <scope>NUCLEOTIDE SEQUENCE [LARGE SCALE GENOMIC DNA]</scope>
    <source>
        <strain evidence="18">HyVt-460</strain>
    </source>
</reference>
<comment type="caution">
    <text evidence="18">The sequence shown here is derived from an EMBL/GenBank/DDBJ whole genome shotgun (WGS) entry which is preliminary data.</text>
</comment>
<evidence type="ECO:0000256" key="1">
    <source>
        <dbReference type="ARBA" id="ARBA00005059"/>
    </source>
</evidence>
<dbReference type="GO" id="GO:0050661">
    <property type="term" value="F:NADP binding"/>
    <property type="evidence" value="ECO:0007669"/>
    <property type="project" value="InterPro"/>
</dbReference>
<dbReference type="EMBL" id="DRLI01000076">
    <property type="protein sequence ID" value="HHM01772.1"/>
    <property type="molecule type" value="Genomic_DNA"/>
</dbReference>
<evidence type="ECO:0000259" key="15">
    <source>
        <dbReference type="Pfam" id="PF00745"/>
    </source>
</evidence>
<dbReference type="HAMAP" id="MF_00087">
    <property type="entry name" value="Glu_tRNA_reductase"/>
    <property type="match status" value="1"/>
</dbReference>
<evidence type="ECO:0000256" key="3">
    <source>
        <dbReference type="ARBA" id="ARBA00012970"/>
    </source>
</evidence>
<dbReference type="PANTHER" id="PTHR43013:SF1">
    <property type="entry name" value="GLUTAMYL-TRNA REDUCTASE"/>
    <property type="match status" value="1"/>
</dbReference>
<dbReference type="GO" id="GO:0019353">
    <property type="term" value="P:protoporphyrinogen IX biosynthetic process from glutamate"/>
    <property type="evidence" value="ECO:0007669"/>
    <property type="project" value="TreeGrafter"/>
</dbReference>
<comment type="domain">
    <text evidence="9">Possesses an unusual extended V-shaped dimeric structure with each monomer consisting of three distinct domains arranged along a curved 'spinal' alpha-helix. The N-terminal catalytic domain specifically recognizes the glutamate moiety of the substrate. The second domain is the NADPH-binding domain, and the third C-terminal domain is responsible for dimerization.</text>
</comment>
<feature type="active site" description="Nucleophile" evidence="9 10">
    <location>
        <position position="53"/>
    </location>
</feature>
<dbReference type="Pfam" id="PF05201">
    <property type="entry name" value="GlutR_N"/>
    <property type="match status" value="1"/>
</dbReference>
<comment type="pathway">
    <text evidence="1 9 14">Porphyrin-containing compound metabolism; protoporphyrin-IX biosynthesis; 5-aminolevulinate from L-glutamyl-tRNA(Glu): step 1/2.</text>
</comment>
<gene>
    <name evidence="9" type="primary">hemA</name>
    <name evidence="18" type="ORF">ENJ15_02075</name>
</gene>
<comment type="similarity">
    <text evidence="2 9 14">Belongs to the glutamyl-tRNA reductase family.</text>
</comment>
<dbReference type="NCBIfam" id="TIGR01035">
    <property type="entry name" value="hemA"/>
    <property type="match status" value="1"/>
</dbReference>
<evidence type="ECO:0000259" key="17">
    <source>
        <dbReference type="Pfam" id="PF05201"/>
    </source>
</evidence>
<name>A0A7V5RNV9_CALAY</name>
<dbReference type="Pfam" id="PF00745">
    <property type="entry name" value="GlutR_dimer"/>
    <property type="match status" value="1"/>
</dbReference>
<proteinExistence type="inferred from homology"/>
<comment type="subunit">
    <text evidence="9">Homodimer.</text>
</comment>
<dbReference type="FunFam" id="3.40.50.720:FF:000031">
    <property type="entry name" value="Glutamyl-tRNA reductase"/>
    <property type="match status" value="1"/>
</dbReference>
<feature type="binding site" evidence="9 11">
    <location>
        <position position="123"/>
    </location>
    <ligand>
        <name>substrate</name>
    </ligand>
</feature>
<keyword evidence="6 9" id="KW-0627">Porphyrin biosynthesis</keyword>
<dbReference type="Proteomes" id="UP000885771">
    <property type="component" value="Unassembled WGS sequence"/>
</dbReference>
<feature type="binding site" evidence="9 11">
    <location>
        <position position="112"/>
    </location>
    <ligand>
        <name>substrate</name>
    </ligand>
</feature>
<dbReference type="Pfam" id="PF01488">
    <property type="entry name" value="Shikimate_DH"/>
    <property type="match status" value="1"/>
</dbReference>
<dbReference type="SUPFAM" id="SSF51735">
    <property type="entry name" value="NAD(P)-binding Rossmann-fold domains"/>
    <property type="match status" value="1"/>
</dbReference>
<dbReference type="InterPro" id="IPR006151">
    <property type="entry name" value="Shikm_DH/Glu-tRNA_Rdtase"/>
</dbReference>
<evidence type="ECO:0000313" key="18">
    <source>
        <dbReference type="EMBL" id="HHM01772.1"/>
    </source>
</evidence>
<dbReference type="InterPro" id="IPR000343">
    <property type="entry name" value="4pyrrol_synth_GluRdtase"/>
</dbReference>
<accession>A0A7V5RNV9</accession>
<protein>
    <recommendedName>
        <fullName evidence="8 9">Glutamyl-tRNA reductase</fullName>
        <shortName evidence="9">GluTR</shortName>
        <ecNumber evidence="3 9">1.2.1.70</ecNumber>
    </recommendedName>
</protein>
<evidence type="ECO:0000256" key="5">
    <source>
        <dbReference type="ARBA" id="ARBA00023002"/>
    </source>
</evidence>
<dbReference type="InterPro" id="IPR015896">
    <property type="entry name" value="4pyrrol_synth_GluRdtase_dimer"/>
</dbReference>
<dbReference type="Gene3D" id="3.30.460.30">
    <property type="entry name" value="Glutamyl-tRNA reductase, N-terminal domain"/>
    <property type="match status" value="1"/>
</dbReference>
<feature type="binding site" evidence="9 11">
    <location>
        <begin position="52"/>
        <end position="55"/>
    </location>
    <ligand>
        <name>substrate</name>
    </ligand>
</feature>
<feature type="domain" description="Tetrapyrrole biosynthesis glutamyl-tRNA reductase dimerisation" evidence="15">
    <location>
        <begin position="324"/>
        <end position="420"/>
    </location>
</feature>
<dbReference type="InterPro" id="IPR036343">
    <property type="entry name" value="GluRdtase_N_sf"/>
</dbReference>
<feature type="domain" description="Glutamyl-tRNA reductase N-terminal" evidence="17">
    <location>
        <begin position="10"/>
        <end position="159"/>
    </location>
</feature>
<dbReference type="InterPro" id="IPR036291">
    <property type="entry name" value="NAD(P)-bd_dom_sf"/>
</dbReference>
<evidence type="ECO:0000256" key="7">
    <source>
        <dbReference type="ARBA" id="ARBA00047464"/>
    </source>
</evidence>
<dbReference type="PANTHER" id="PTHR43013">
    <property type="entry name" value="GLUTAMYL-TRNA REDUCTASE"/>
    <property type="match status" value="1"/>
</dbReference>
<dbReference type="GO" id="GO:0008883">
    <property type="term" value="F:glutamyl-tRNA reductase activity"/>
    <property type="evidence" value="ECO:0007669"/>
    <property type="project" value="UniProtKB-UniRule"/>
</dbReference>
<evidence type="ECO:0000256" key="14">
    <source>
        <dbReference type="RuleBase" id="RU000584"/>
    </source>
</evidence>
<evidence type="ECO:0000256" key="8">
    <source>
        <dbReference type="ARBA" id="ARBA00068659"/>
    </source>
</evidence>
<evidence type="ECO:0000256" key="10">
    <source>
        <dbReference type="PIRSR" id="PIRSR000445-1"/>
    </source>
</evidence>
<dbReference type="SUPFAM" id="SSF69742">
    <property type="entry name" value="Glutamyl tRNA-reductase catalytic, N-terminal domain"/>
    <property type="match status" value="1"/>
</dbReference>
<dbReference type="Gene3D" id="3.40.50.720">
    <property type="entry name" value="NAD(P)-binding Rossmann-like Domain"/>
    <property type="match status" value="1"/>
</dbReference>
<evidence type="ECO:0000256" key="9">
    <source>
        <dbReference type="HAMAP-Rule" id="MF_00087"/>
    </source>
</evidence>
<dbReference type="InterPro" id="IPR015895">
    <property type="entry name" value="4pyrrol_synth_GluRdtase_N"/>
</dbReference>
<evidence type="ECO:0000256" key="6">
    <source>
        <dbReference type="ARBA" id="ARBA00023244"/>
    </source>
</evidence>
<keyword evidence="4 9" id="KW-0521">NADP</keyword>
<dbReference type="EC" id="1.2.1.70" evidence="3 9"/>
<feature type="binding site" evidence="9 11">
    <location>
        <begin position="117"/>
        <end position="119"/>
    </location>
    <ligand>
        <name>substrate</name>
    </ligand>
</feature>
<sequence>MSTNNLYLYGVSHQNADFDLLGRASFSVEAQQDFSRLLLREPHIAEVCLLSTCNRSEIYIRTENERLTREQIKTAWRAYSPGLSESDFSVFYFLENGEAAEHLFRVTAGMDSLIPGETEIVGQVKEAFRRAAEMSATGIYLNHLFETALQAEKKVRTQTAISLGAVSVAYAAVELARKIVRRMSDKTALLIGSGETGQRVARHLRQKGVKRILVANRTESHARELAERFDGEALGLTDIDRVLPGVDLVIGATASPDFIIREEQMRPIMKVRDRRPLIMIDIAIPRDFDPALGRFENIFLHDMGSLERIVENNKKRRREEFSRAAQILREEREKFLLWCRGLELKPTIISLRRKMENIRHDEMAKYRNRVDEQHWGLVDQITRGMLNKILHLPLSSLRELDGGRDDVHRKISLVREIFDLREEENV</sequence>
<dbReference type="CDD" id="cd05213">
    <property type="entry name" value="NAD_bind_Glutamyl_tRNA_reduct"/>
    <property type="match status" value="1"/>
</dbReference>
<comment type="function">
    <text evidence="9">Catalyzes the NADPH-dependent reduction of glutamyl-tRNA(Glu) to glutamate 1-semialdehyde (GSA).</text>
</comment>
<dbReference type="PIRSF" id="PIRSF000445">
    <property type="entry name" value="4pyrrol_synth_GluRdtase"/>
    <property type="match status" value="1"/>
</dbReference>
<dbReference type="AlphaFoldDB" id="A0A7V5RNV9"/>
<keyword evidence="5 9" id="KW-0560">Oxidoreductase</keyword>
<evidence type="ECO:0000256" key="13">
    <source>
        <dbReference type="PIRSR" id="PIRSR000445-4"/>
    </source>
</evidence>
<evidence type="ECO:0000256" key="12">
    <source>
        <dbReference type="PIRSR" id="PIRSR000445-3"/>
    </source>
</evidence>
<comment type="miscellaneous">
    <text evidence="9">During catalysis, the active site Cys acts as a nucleophile attacking the alpha-carbonyl group of tRNA-bound glutamate with the formation of a thioester intermediate between enzyme and glutamate, and the concomitant release of tRNA(Glu). The thioester intermediate is finally reduced by direct hydride transfer from NADPH, to form the product GSA.</text>
</comment>